<comment type="pathway">
    <text evidence="2 14 15">Porphyrin-containing compound metabolism; protoporphyrin-IX biosynthesis; protoporphyrin-IX from protoporphyrinogen-IX: step 1/1.</text>
</comment>
<keyword evidence="5 14" id="KW-1003">Cell membrane</keyword>
<dbReference type="EC" id="1.3.99.-" evidence="14 15"/>
<dbReference type="EMBL" id="CP031417">
    <property type="protein sequence ID" value="AXK82414.1"/>
    <property type="molecule type" value="Genomic_DNA"/>
</dbReference>
<keyword evidence="7 14" id="KW-0812">Transmembrane</keyword>
<evidence type="ECO:0000313" key="16">
    <source>
        <dbReference type="EMBL" id="AXK82414.1"/>
    </source>
</evidence>
<dbReference type="GO" id="GO:0005886">
    <property type="term" value="C:plasma membrane"/>
    <property type="evidence" value="ECO:0007669"/>
    <property type="project" value="UniProtKB-SubCell"/>
</dbReference>
<protein>
    <recommendedName>
        <fullName evidence="4 14">Protoporphyrinogen IX oxidase</fullName>
        <shortName evidence="14">PPO</shortName>
        <ecNumber evidence="14 15">1.3.99.-</ecNumber>
    </recommendedName>
</protein>
<evidence type="ECO:0000256" key="5">
    <source>
        <dbReference type="ARBA" id="ARBA00022475"/>
    </source>
</evidence>
<evidence type="ECO:0000256" key="6">
    <source>
        <dbReference type="ARBA" id="ARBA00022617"/>
    </source>
</evidence>
<keyword evidence="6 14" id="KW-0349">Heme</keyword>
<feature type="transmembrane region" description="Helical" evidence="14">
    <location>
        <begin position="50"/>
        <end position="71"/>
    </location>
</feature>
<comment type="function">
    <text evidence="14 15">Catalyzes the oxidation of protoporphyrinogen IX to protoporphyrin IX.</text>
</comment>
<feature type="binding site" description="axial binding residue" evidence="14">
    <location>
        <position position="9"/>
    </location>
    <ligand>
        <name>heme</name>
        <dbReference type="ChEBI" id="CHEBI:30413"/>
    </ligand>
    <ligandPart>
        <name>Fe</name>
        <dbReference type="ChEBI" id="CHEBI:18248"/>
    </ligandPart>
</feature>
<dbReference type="GO" id="GO:0070818">
    <property type="term" value="F:protoporphyrinogen oxidase activity"/>
    <property type="evidence" value="ECO:0007669"/>
    <property type="project" value="UniProtKB-UniRule"/>
</dbReference>
<feature type="binding site" description="axial binding residue" evidence="14">
    <location>
        <position position="84"/>
    </location>
    <ligand>
        <name>heme</name>
        <dbReference type="ChEBI" id="CHEBI:30413"/>
    </ligand>
    <ligandPart>
        <name>Fe</name>
        <dbReference type="ChEBI" id="CHEBI:18248"/>
    </ligandPart>
</feature>
<evidence type="ECO:0000256" key="13">
    <source>
        <dbReference type="ARBA" id="ARBA00048390"/>
    </source>
</evidence>
<dbReference type="AlphaFoldDB" id="A0A345ZZR7"/>
<dbReference type="GO" id="GO:0006782">
    <property type="term" value="P:protoporphyrinogen IX biosynthetic process"/>
    <property type="evidence" value="ECO:0007669"/>
    <property type="project" value="UniProtKB-UniRule"/>
</dbReference>
<keyword evidence="11 14" id="KW-0408">Iron</keyword>
<dbReference type="GO" id="GO:0046872">
    <property type="term" value="F:metal ion binding"/>
    <property type="evidence" value="ECO:0007669"/>
    <property type="project" value="UniProtKB-UniRule"/>
</dbReference>
<dbReference type="PANTHER" id="PTHR40255:SF1">
    <property type="entry name" value="PROTOPORPHYRINOGEN IX OXIDASE"/>
    <property type="match status" value="1"/>
</dbReference>
<evidence type="ECO:0000256" key="9">
    <source>
        <dbReference type="ARBA" id="ARBA00022989"/>
    </source>
</evidence>
<keyword evidence="12 14" id="KW-0472">Membrane</keyword>
<evidence type="ECO:0000256" key="8">
    <source>
        <dbReference type="ARBA" id="ARBA00022723"/>
    </source>
</evidence>
<dbReference type="PANTHER" id="PTHR40255">
    <property type="entry name" value="UPF0093 MEMBRANE PROTEIN SLR1790"/>
    <property type="match status" value="1"/>
</dbReference>
<accession>A0A345ZZR7</accession>
<reference evidence="16 17" key="1">
    <citation type="submission" date="2018-07" db="EMBL/GenBank/DDBJ databases">
        <authorList>
            <person name="Quirk P.G."/>
            <person name="Krulwich T.A."/>
        </authorList>
    </citation>
    <scope>NUCLEOTIDE SEQUENCE [LARGE SCALE GENOMIC DNA]</scope>
    <source>
        <strain evidence="16 17">CC-BB4</strain>
    </source>
</reference>
<feature type="transmembrane region" description="Helical" evidence="14">
    <location>
        <begin position="6"/>
        <end position="29"/>
    </location>
</feature>
<comment type="subcellular location">
    <subcellularLocation>
        <location evidence="1 14">Cell membrane</location>
        <topology evidence="1 14">Multi-pass membrane protein</topology>
    </subcellularLocation>
</comment>
<evidence type="ECO:0000256" key="14">
    <source>
        <dbReference type="HAMAP-Rule" id="MF_02239"/>
    </source>
</evidence>
<evidence type="ECO:0000256" key="7">
    <source>
        <dbReference type="ARBA" id="ARBA00022692"/>
    </source>
</evidence>
<evidence type="ECO:0000256" key="10">
    <source>
        <dbReference type="ARBA" id="ARBA00023002"/>
    </source>
</evidence>
<evidence type="ECO:0000256" key="11">
    <source>
        <dbReference type="ARBA" id="ARBA00023004"/>
    </source>
</evidence>
<dbReference type="UniPathway" id="UPA00251">
    <property type="reaction ID" value="UER00324"/>
</dbReference>
<dbReference type="NCBIfam" id="TIGR00701">
    <property type="entry name" value="protoporphyrinogen oxidase HemJ"/>
    <property type="match status" value="1"/>
</dbReference>
<keyword evidence="9 14" id="KW-1133">Transmembrane helix</keyword>
<evidence type="ECO:0000256" key="2">
    <source>
        <dbReference type="ARBA" id="ARBA00005073"/>
    </source>
</evidence>
<evidence type="ECO:0000313" key="17">
    <source>
        <dbReference type="Proteomes" id="UP000254889"/>
    </source>
</evidence>
<comment type="cofactor">
    <cofactor evidence="14 15">
        <name>heme b</name>
        <dbReference type="ChEBI" id="CHEBI:60344"/>
    </cofactor>
    <text evidence="14 15">Binds 1 heme b (iron(II)-protoporphyrin IX) group per subunit.</text>
</comment>
<evidence type="ECO:0000256" key="3">
    <source>
        <dbReference type="ARBA" id="ARBA00006501"/>
    </source>
</evidence>
<keyword evidence="8 14" id="KW-0479">Metal-binding</keyword>
<feature type="transmembrane region" description="Helical" evidence="14">
    <location>
        <begin position="77"/>
        <end position="98"/>
    </location>
</feature>
<evidence type="ECO:0000256" key="4">
    <source>
        <dbReference type="ARBA" id="ARBA00017504"/>
    </source>
</evidence>
<keyword evidence="10 14" id="KW-0560">Oxidoreductase</keyword>
<evidence type="ECO:0000256" key="12">
    <source>
        <dbReference type="ARBA" id="ARBA00023136"/>
    </source>
</evidence>
<organism evidence="16 17">
    <name type="scientific">Pseudolabrys taiwanensis</name>
    <dbReference type="NCBI Taxonomy" id="331696"/>
    <lineage>
        <taxon>Bacteria</taxon>
        <taxon>Pseudomonadati</taxon>
        <taxon>Pseudomonadota</taxon>
        <taxon>Alphaproteobacteria</taxon>
        <taxon>Hyphomicrobiales</taxon>
        <taxon>Xanthobacteraceae</taxon>
        <taxon>Pseudolabrys</taxon>
    </lineage>
</organism>
<dbReference type="OrthoDB" id="9800824at2"/>
<evidence type="ECO:0000256" key="1">
    <source>
        <dbReference type="ARBA" id="ARBA00004651"/>
    </source>
</evidence>
<keyword evidence="17" id="KW-1185">Reference proteome</keyword>
<gene>
    <name evidence="16" type="primary">hemJ</name>
    <name evidence="16" type="ORF">DW352_18960</name>
</gene>
<sequence length="140" mass="15847">MYEWLKALHIIAVISWMAGLLYLPRLFVYHAAAEPGSAQSETFKVMERRLLKAIMGPAMGVTWVLGIVLAIQGHWFVAGWLHAKIALVVAMSVMHGLFGRWANDFAADRNRRSQKFYRIANEIPTVLMILIVILVVVKPF</sequence>
<dbReference type="Proteomes" id="UP000254889">
    <property type="component" value="Chromosome"/>
</dbReference>
<evidence type="ECO:0000256" key="15">
    <source>
        <dbReference type="PIRNR" id="PIRNR004638"/>
    </source>
</evidence>
<comment type="catalytic activity">
    <reaction evidence="13 14 15">
        <text>protoporphyrinogen IX + 3 A = protoporphyrin IX + 3 AH2</text>
        <dbReference type="Rhea" id="RHEA:62000"/>
        <dbReference type="ChEBI" id="CHEBI:13193"/>
        <dbReference type="ChEBI" id="CHEBI:17499"/>
        <dbReference type="ChEBI" id="CHEBI:57306"/>
        <dbReference type="ChEBI" id="CHEBI:57307"/>
    </reaction>
</comment>
<dbReference type="InterPro" id="IPR005265">
    <property type="entry name" value="HemJ-like"/>
</dbReference>
<feature type="transmembrane region" description="Helical" evidence="14">
    <location>
        <begin position="119"/>
        <end position="137"/>
    </location>
</feature>
<comment type="subunit">
    <text evidence="14">Homodimer.</text>
</comment>
<dbReference type="KEGG" id="ptaw:DW352_18960"/>
<dbReference type="PIRSF" id="PIRSF004638">
    <property type="entry name" value="UCP004638"/>
    <property type="match status" value="1"/>
</dbReference>
<dbReference type="RefSeq" id="WP_115692793.1">
    <property type="nucleotide sequence ID" value="NZ_CP031417.1"/>
</dbReference>
<dbReference type="Pfam" id="PF03653">
    <property type="entry name" value="UPF0093"/>
    <property type="match status" value="1"/>
</dbReference>
<proteinExistence type="inferred from homology"/>
<dbReference type="HAMAP" id="MF_02239">
    <property type="entry name" value="HemJ"/>
    <property type="match status" value="1"/>
</dbReference>
<comment type="similarity">
    <text evidence="3 14 15">Belongs to the HemJ family.</text>
</comment>
<name>A0A345ZZR7_9HYPH</name>